<proteinExistence type="predicted"/>
<gene>
    <name evidence="3" type="ORF">TPC1_12059</name>
</gene>
<evidence type="ECO:0000256" key="1">
    <source>
        <dbReference type="ARBA" id="ARBA00022741"/>
    </source>
</evidence>
<name>A0A146KE91_9EUKA</name>
<dbReference type="InterPro" id="IPR001806">
    <property type="entry name" value="Small_GTPase"/>
</dbReference>
<dbReference type="CDD" id="cd00154">
    <property type="entry name" value="Rab"/>
    <property type="match status" value="1"/>
</dbReference>
<dbReference type="FunFam" id="3.40.50.300:FF:000808">
    <property type="entry name" value="Small GTP-binding protein, putative"/>
    <property type="match status" value="1"/>
</dbReference>
<evidence type="ECO:0000256" key="2">
    <source>
        <dbReference type="ARBA" id="ARBA00023134"/>
    </source>
</evidence>
<evidence type="ECO:0000313" key="3">
    <source>
        <dbReference type="EMBL" id="JAP95062.1"/>
    </source>
</evidence>
<dbReference type="PANTHER" id="PTHR47977">
    <property type="entry name" value="RAS-RELATED PROTEIN RAB"/>
    <property type="match status" value="1"/>
</dbReference>
<dbReference type="InterPro" id="IPR050227">
    <property type="entry name" value="Rab"/>
</dbReference>
<dbReference type="SMART" id="SM00174">
    <property type="entry name" value="RHO"/>
    <property type="match status" value="1"/>
</dbReference>
<dbReference type="InterPro" id="IPR027417">
    <property type="entry name" value="P-loop_NTPase"/>
</dbReference>
<keyword evidence="1" id="KW-0547">Nucleotide-binding</keyword>
<dbReference type="SMART" id="SM00175">
    <property type="entry name" value="RAB"/>
    <property type="match status" value="1"/>
</dbReference>
<dbReference type="PROSITE" id="PS51420">
    <property type="entry name" value="RHO"/>
    <property type="match status" value="1"/>
</dbReference>
<accession>A0A146KE91</accession>
<dbReference type="GO" id="GO:0005525">
    <property type="term" value="F:GTP binding"/>
    <property type="evidence" value="ECO:0007669"/>
    <property type="project" value="UniProtKB-KW"/>
</dbReference>
<protein>
    <submittedName>
        <fullName evidence="3">Rab-like protein</fullName>
    </submittedName>
</protein>
<dbReference type="PROSITE" id="PS51419">
    <property type="entry name" value="RAB"/>
    <property type="match status" value="1"/>
</dbReference>
<keyword evidence="2" id="KW-0342">GTP-binding</keyword>
<dbReference type="SMART" id="SM00176">
    <property type="entry name" value="RAN"/>
    <property type="match status" value="1"/>
</dbReference>
<dbReference type="PRINTS" id="PR00449">
    <property type="entry name" value="RASTRNSFRMNG"/>
</dbReference>
<dbReference type="InterPro" id="IPR005225">
    <property type="entry name" value="Small_GTP-bd"/>
</dbReference>
<sequence length="191" mass="21320">ELKIAMVGDTGVGKTCIAVRFVSNLFNQNISSTSGAAFLRKTLMINDKPAKIQIWDTAGQEKFRSLTPMYYRSAGVVAVIYDVGREKSFEDVKYWISEVKQKGLQDVVLAVVGNKIDCENRIIQQSFAKDYAQSINAYYFECSAKTGEGVDDLFRALSEIKLNKAPVVEEPKDVIKDEPMQDGDVKPKKCC</sequence>
<dbReference type="Gene3D" id="3.40.50.300">
    <property type="entry name" value="P-loop containing nucleotide triphosphate hydrolases"/>
    <property type="match status" value="1"/>
</dbReference>
<dbReference type="EMBL" id="GDID01001544">
    <property type="protein sequence ID" value="JAP95062.1"/>
    <property type="molecule type" value="Transcribed_RNA"/>
</dbReference>
<dbReference type="GO" id="GO:0003924">
    <property type="term" value="F:GTPase activity"/>
    <property type="evidence" value="ECO:0007669"/>
    <property type="project" value="InterPro"/>
</dbReference>
<reference evidence="3" key="1">
    <citation type="submission" date="2015-07" db="EMBL/GenBank/DDBJ databases">
        <title>Adaptation to a free-living lifestyle via gene acquisitions in the diplomonad Trepomonas sp. PC1.</title>
        <authorList>
            <person name="Xu F."/>
            <person name="Jerlstrom-Hultqvist J."/>
            <person name="Kolisko M."/>
            <person name="Simpson A.G.B."/>
            <person name="Roger A.J."/>
            <person name="Svard S.G."/>
            <person name="Andersson J.O."/>
        </authorList>
    </citation>
    <scope>NUCLEOTIDE SEQUENCE</scope>
    <source>
        <strain evidence="3">PC1</strain>
    </source>
</reference>
<dbReference type="SMART" id="SM00173">
    <property type="entry name" value="RAS"/>
    <property type="match status" value="1"/>
</dbReference>
<dbReference type="Pfam" id="PF00071">
    <property type="entry name" value="Ras"/>
    <property type="match status" value="1"/>
</dbReference>
<dbReference type="NCBIfam" id="TIGR00231">
    <property type="entry name" value="small_GTP"/>
    <property type="match status" value="1"/>
</dbReference>
<dbReference type="PROSITE" id="PS51421">
    <property type="entry name" value="RAS"/>
    <property type="match status" value="1"/>
</dbReference>
<organism evidence="3">
    <name type="scientific">Trepomonas sp. PC1</name>
    <dbReference type="NCBI Taxonomy" id="1076344"/>
    <lineage>
        <taxon>Eukaryota</taxon>
        <taxon>Metamonada</taxon>
        <taxon>Diplomonadida</taxon>
        <taxon>Hexamitidae</taxon>
        <taxon>Hexamitinae</taxon>
        <taxon>Trepomonas</taxon>
    </lineage>
</organism>
<dbReference type="AlphaFoldDB" id="A0A146KE91"/>
<feature type="non-terminal residue" evidence="3">
    <location>
        <position position="1"/>
    </location>
</feature>
<dbReference type="SUPFAM" id="SSF52540">
    <property type="entry name" value="P-loop containing nucleoside triphosphate hydrolases"/>
    <property type="match status" value="1"/>
</dbReference>